<evidence type="ECO:0000256" key="3">
    <source>
        <dbReference type="ARBA" id="ARBA00023274"/>
    </source>
</evidence>
<dbReference type="NCBIfam" id="TIGR01031">
    <property type="entry name" value="rpmF_bact"/>
    <property type="match status" value="1"/>
</dbReference>
<evidence type="ECO:0000256" key="2">
    <source>
        <dbReference type="ARBA" id="ARBA00022980"/>
    </source>
</evidence>
<evidence type="ECO:0000256" key="4">
    <source>
        <dbReference type="ARBA" id="ARBA00035178"/>
    </source>
</evidence>
<dbReference type="Pfam" id="PF01783">
    <property type="entry name" value="Ribosomal_L32p"/>
    <property type="match status" value="1"/>
</dbReference>
<feature type="compositionally biased region" description="Basic residues" evidence="6">
    <location>
        <begin position="1"/>
        <end position="19"/>
    </location>
</feature>
<keyword evidence="2 5" id="KW-0689">Ribosomal protein</keyword>
<gene>
    <name evidence="5 7" type="primary">rpmF</name>
    <name evidence="7" type="ORF">YM304_18640</name>
</gene>
<keyword evidence="3 5" id="KW-0687">Ribonucleoprotein</keyword>
<name>A0A6C7EC12_ILUCY</name>
<evidence type="ECO:0000256" key="5">
    <source>
        <dbReference type="HAMAP-Rule" id="MF_00340"/>
    </source>
</evidence>
<dbReference type="GO" id="GO:0003735">
    <property type="term" value="F:structural constituent of ribosome"/>
    <property type="evidence" value="ECO:0007669"/>
    <property type="project" value="InterPro"/>
</dbReference>
<evidence type="ECO:0000313" key="8">
    <source>
        <dbReference type="Proteomes" id="UP000011863"/>
    </source>
</evidence>
<sequence length="60" mass="6728">MAVPKKKTSKSKTRSRRASAWKLNAPARSICPRCSSAKVPHTVCSSCGWYRDRYVVDVKS</sequence>
<dbReference type="RefSeq" id="WP_015441425.1">
    <property type="nucleotide sequence ID" value="NC_020520.1"/>
</dbReference>
<organism evidence="7 8">
    <name type="scientific">Ilumatobacter coccineus (strain NBRC 103263 / KCTC 29153 / YM16-304)</name>
    <dbReference type="NCBI Taxonomy" id="1313172"/>
    <lineage>
        <taxon>Bacteria</taxon>
        <taxon>Bacillati</taxon>
        <taxon>Actinomycetota</taxon>
        <taxon>Acidimicrobiia</taxon>
        <taxon>Acidimicrobiales</taxon>
        <taxon>Ilumatobacteraceae</taxon>
        <taxon>Ilumatobacter</taxon>
    </lineage>
</organism>
<dbReference type="InterPro" id="IPR044957">
    <property type="entry name" value="Ribosomal_bL32_bact"/>
</dbReference>
<dbReference type="PANTHER" id="PTHR35534:SF1">
    <property type="entry name" value="LARGE RIBOSOMAL SUBUNIT PROTEIN BL32"/>
    <property type="match status" value="1"/>
</dbReference>
<dbReference type="Proteomes" id="UP000011863">
    <property type="component" value="Chromosome"/>
</dbReference>
<evidence type="ECO:0000313" key="7">
    <source>
        <dbReference type="EMBL" id="BAN02178.1"/>
    </source>
</evidence>
<evidence type="ECO:0000256" key="1">
    <source>
        <dbReference type="ARBA" id="ARBA00008560"/>
    </source>
</evidence>
<dbReference type="GO" id="GO:0006412">
    <property type="term" value="P:translation"/>
    <property type="evidence" value="ECO:0007669"/>
    <property type="project" value="UniProtKB-UniRule"/>
</dbReference>
<protein>
    <recommendedName>
        <fullName evidence="4 5">Large ribosomal subunit protein bL32</fullName>
    </recommendedName>
</protein>
<dbReference type="GO" id="GO:0015934">
    <property type="term" value="C:large ribosomal subunit"/>
    <property type="evidence" value="ECO:0007669"/>
    <property type="project" value="InterPro"/>
</dbReference>
<dbReference type="AlphaFoldDB" id="A0A6C7EC12"/>
<dbReference type="EMBL" id="AP012057">
    <property type="protein sequence ID" value="BAN02178.1"/>
    <property type="molecule type" value="Genomic_DNA"/>
</dbReference>
<dbReference type="InterPro" id="IPR011332">
    <property type="entry name" value="Ribosomal_zn-bd"/>
</dbReference>
<reference evidence="7 8" key="1">
    <citation type="journal article" date="2013" name="Int. J. Syst. Evol. Microbiol.">
        <title>Ilumatobacter nonamiense sp. nov. and Ilumatobacter coccineum sp. nov., isolated from seashore sand.</title>
        <authorList>
            <person name="Matsumoto A."/>
            <person name="Kasai H."/>
            <person name="Matsuo Y."/>
            <person name="Shizuri Y."/>
            <person name="Ichikawa N."/>
            <person name="Fujita N."/>
            <person name="Omura S."/>
            <person name="Takahashi Y."/>
        </authorList>
    </citation>
    <scope>NUCLEOTIDE SEQUENCE [LARGE SCALE GENOMIC DNA]</scope>
    <source>
        <strain evidence="8">NBRC 103263 / KCTC 29153 / YM16-304</strain>
    </source>
</reference>
<keyword evidence="8" id="KW-1185">Reference proteome</keyword>
<dbReference type="KEGG" id="aym:YM304_18640"/>
<proteinExistence type="inferred from homology"/>
<dbReference type="PANTHER" id="PTHR35534">
    <property type="entry name" value="50S RIBOSOMAL PROTEIN L32"/>
    <property type="match status" value="1"/>
</dbReference>
<dbReference type="HAMAP" id="MF_00340">
    <property type="entry name" value="Ribosomal_bL32"/>
    <property type="match status" value="1"/>
</dbReference>
<dbReference type="InterPro" id="IPR002677">
    <property type="entry name" value="Ribosomal_bL32"/>
</dbReference>
<feature type="region of interest" description="Disordered" evidence="6">
    <location>
        <begin position="1"/>
        <end position="20"/>
    </location>
</feature>
<accession>A0A6C7EC12</accession>
<dbReference type="SUPFAM" id="SSF57829">
    <property type="entry name" value="Zn-binding ribosomal proteins"/>
    <property type="match status" value="1"/>
</dbReference>
<comment type="similarity">
    <text evidence="1 5">Belongs to the bacterial ribosomal protein bL32 family.</text>
</comment>
<dbReference type="OrthoDB" id="9807363at2"/>
<evidence type="ECO:0000256" key="6">
    <source>
        <dbReference type="SAM" id="MobiDB-lite"/>
    </source>
</evidence>